<dbReference type="Proteomes" id="UP000176897">
    <property type="component" value="Unassembled WGS sequence"/>
</dbReference>
<evidence type="ECO:0000259" key="1">
    <source>
        <dbReference type="Pfam" id="PF04480"/>
    </source>
</evidence>
<dbReference type="InterPro" id="IPR047216">
    <property type="entry name" value="Endonuclease_DUF559_bact"/>
</dbReference>
<dbReference type="PANTHER" id="PTHR38590">
    <property type="entry name" value="BLL0828 PROTEIN"/>
    <property type="match status" value="1"/>
</dbReference>
<protein>
    <recommendedName>
        <fullName evidence="1">DUF559 domain-containing protein</fullName>
    </recommendedName>
</protein>
<gene>
    <name evidence="2" type="ORF">A3B21_02245</name>
</gene>
<dbReference type="AlphaFoldDB" id="A0A1F7UPH2"/>
<feature type="domain" description="DUF559" evidence="1">
    <location>
        <begin position="3"/>
        <end position="108"/>
    </location>
</feature>
<dbReference type="CDD" id="cd01038">
    <property type="entry name" value="Endonuclease_DUF559"/>
    <property type="match status" value="1"/>
</dbReference>
<sequence length="110" mass="12979">METIKRARTLRHNATDAENKLWYFIRNRQLGGYKFRRQHPVGPYTTDFCCEEMCMIVEIDGSQHGARVKKDATRTRYLENHGYRVIRFGADTAVRETEVVLETILTELRK</sequence>
<evidence type="ECO:0000313" key="3">
    <source>
        <dbReference type="Proteomes" id="UP000176897"/>
    </source>
</evidence>
<organism evidence="2 3">
    <name type="scientific">Candidatus Uhrbacteria bacterium RIFCSPLOWO2_01_FULL_47_24</name>
    <dbReference type="NCBI Taxonomy" id="1802401"/>
    <lineage>
        <taxon>Bacteria</taxon>
        <taxon>Candidatus Uhriibacteriota</taxon>
    </lineage>
</organism>
<dbReference type="InterPro" id="IPR007569">
    <property type="entry name" value="DUF559"/>
</dbReference>
<proteinExistence type="predicted"/>
<accession>A0A1F7UPH2</accession>
<dbReference type="STRING" id="1802401.A3B21_02245"/>
<dbReference type="InterPro" id="IPR011335">
    <property type="entry name" value="Restrct_endonuc-II-like"/>
</dbReference>
<dbReference type="Gene3D" id="3.40.960.10">
    <property type="entry name" value="VSR Endonuclease"/>
    <property type="match status" value="1"/>
</dbReference>
<comment type="caution">
    <text evidence="2">The sequence shown here is derived from an EMBL/GenBank/DDBJ whole genome shotgun (WGS) entry which is preliminary data.</text>
</comment>
<dbReference type="SUPFAM" id="SSF52980">
    <property type="entry name" value="Restriction endonuclease-like"/>
    <property type="match status" value="1"/>
</dbReference>
<dbReference type="Pfam" id="PF04480">
    <property type="entry name" value="DUF559"/>
    <property type="match status" value="1"/>
</dbReference>
<reference evidence="2 3" key="1">
    <citation type="journal article" date="2016" name="Nat. Commun.">
        <title>Thousands of microbial genomes shed light on interconnected biogeochemical processes in an aquifer system.</title>
        <authorList>
            <person name="Anantharaman K."/>
            <person name="Brown C.T."/>
            <person name="Hug L.A."/>
            <person name="Sharon I."/>
            <person name="Castelle C.J."/>
            <person name="Probst A.J."/>
            <person name="Thomas B.C."/>
            <person name="Singh A."/>
            <person name="Wilkins M.J."/>
            <person name="Karaoz U."/>
            <person name="Brodie E.L."/>
            <person name="Williams K.H."/>
            <person name="Hubbard S.S."/>
            <person name="Banfield J.F."/>
        </authorList>
    </citation>
    <scope>NUCLEOTIDE SEQUENCE [LARGE SCALE GENOMIC DNA]</scope>
</reference>
<evidence type="ECO:0000313" key="2">
    <source>
        <dbReference type="EMBL" id="OGL80172.1"/>
    </source>
</evidence>
<dbReference type="EMBL" id="MGEJ01000014">
    <property type="protein sequence ID" value="OGL80172.1"/>
    <property type="molecule type" value="Genomic_DNA"/>
</dbReference>
<dbReference type="PANTHER" id="PTHR38590:SF1">
    <property type="entry name" value="BLL0828 PROTEIN"/>
    <property type="match status" value="1"/>
</dbReference>
<name>A0A1F7UPH2_9BACT</name>